<organism evidence="3 4">
    <name type="scientific">Mycolicibacterium aichiense</name>
    <dbReference type="NCBI Taxonomy" id="1799"/>
    <lineage>
        <taxon>Bacteria</taxon>
        <taxon>Bacillati</taxon>
        <taxon>Actinomycetota</taxon>
        <taxon>Actinomycetes</taxon>
        <taxon>Mycobacteriales</taxon>
        <taxon>Mycobacteriaceae</taxon>
        <taxon>Mycolicibacterium</taxon>
    </lineage>
</organism>
<evidence type="ECO:0008006" key="5">
    <source>
        <dbReference type="Google" id="ProtNLM"/>
    </source>
</evidence>
<dbReference type="KEGG" id="maic:MAIC_27140"/>
<evidence type="ECO:0000256" key="2">
    <source>
        <dbReference type="SAM" id="SignalP"/>
    </source>
</evidence>
<keyword evidence="4" id="KW-1185">Reference proteome</keyword>
<dbReference type="AlphaFoldDB" id="A0AAD1HQZ7"/>
<evidence type="ECO:0000313" key="3">
    <source>
        <dbReference type="EMBL" id="BBX07911.1"/>
    </source>
</evidence>
<evidence type="ECO:0000313" key="4">
    <source>
        <dbReference type="Proteomes" id="UP000467327"/>
    </source>
</evidence>
<evidence type="ECO:0000256" key="1">
    <source>
        <dbReference type="SAM" id="MobiDB-lite"/>
    </source>
</evidence>
<dbReference type="EMBL" id="AP022561">
    <property type="protein sequence ID" value="BBX07911.1"/>
    <property type="molecule type" value="Genomic_DNA"/>
</dbReference>
<sequence length="262" mass="28499">MPGVRLTGVLGGLAVGFGIWLAMGIASAQPASAAPAGSSDSTSAHTATSARDHKTTAVRRSAAPRAAPSTTKRPVATARQPAAAASSARNPIGHRIVIFKNTHLALPPQMVFFAKRVAGTATFTENSVYDLQTVDQYDWNKLTGISFTLLRPDTDAIMVAWRYNVTTQMFEVGPYYNVDTARIMPTDSEIISVPVGQQFSFDADYRGITVQYGDTLVYKPIPEGLHPNQLCAFRINSWFGGTSRAPKNISFYLDLKPWWTEL</sequence>
<feature type="chain" id="PRO_5041907796" description="Secreted protein" evidence="2">
    <location>
        <begin position="34"/>
        <end position="262"/>
    </location>
</feature>
<name>A0AAD1HQZ7_9MYCO</name>
<accession>A0AAD1HQZ7</accession>
<proteinExistence type="predicted"/>
<feature type="compositionally biased region" description="Low complexity" evidence="1">
    <location>
        <begin position="58"/>
        <end position="87"/>
    </location>
</feature>
<feature type="signal peptide" evidence="2">
    <location>
        <begin position="1"/>
        <end position="33"/>
    </location>
</feature>
<gene>
    <name evidence="3" type="ORF">MAIC_27140</name>
</gene>
<dbReference type="Proteomes" id="UP000467327">
    <property type="component" value="Chromosome"/>
</dbReference>
<keyword evidence="2" id="KW-0732">Signal</keyword>
<feature type="compositionally biased region" description="Low complexity" evidence="1">
    <location>
        <begin position="31"/>
        <end position="49"/>
    </location>
</feature>
<dbReference type="RefSeq" id="WP_115320021.1">
    <property type="nucleotide sequence ID" value="NZ_AP022561.1"/>
</dbReference>
<protein>
    <recommendedName>
        <fullName evidence="5">Secreted protein</fullName>
    </recommendedName>
</protein>
<feature type="region of interest" description="Disordered" evidence="1">
    <location>
        <begin position="31"/>
        <end position="87"/>
    </location>
</feature>
<reference evidence="3 4" key="1">
    <citation type="journal article" date="2019" name="Emerg. Microbes Infect.">
        <title>Comprehensive subspecies identification of 175 nontuberculous mycobacteria species based on 7547 genomic profiles.</title>
        <authorList>
            <person name="Matsumoto Y."/>
            <person name="Kinjo T."/>
            <person name="Motooka D."/>
            <person name="Nabeya D."/>
            <person name="Jung N."/>
            <person name="Uechi K."/>
            <person name="Horii T."/>
            <person name="Iida T."/>
            <person name="Fujita J."/>
            <person name="Nakamura S."/>
        </authorList>
    </citation>
    <scope>NUCLEOTIDE SEQUENCE [LARGE SCALE GENOMIC DNA]</scope>
    <source>
        <strain evidence="3 4">JCM 6376</strain>
    </source>
</reference>